<comment type="caution">
    <text evidence="5">The sequence shown here is derived from an EMBL/GenBank/DDBJ whole genome shotgun (WGS) entry which is preliminary data.</text>
</comment>
<dbReference type="Proteomes" id="UP000179627">
    <property type="component" value="Unassembled WGS sequence"/>
</dbReference>
<evidence type="ECO:0000313" key="6">
    <source>
        <dbReference type="Proteomes" id="UP000179627"/>
    </source>
</evidence>
<dbReference type="InterPro" id="IPR017810">
    <property type="entry name" value="Mycothiol_biosynthesis_MshB"/>
</dbReference>
<evidence type="ECO:0000256" key="2">
    <source>
        <dbReference type="ARBA" id="ARBA00022801"/>
    </source>
</evidence>
<keyword evidence="2 4" id="KW-0378">Hydrolase</keyword>
<evidence type="ECO:0000313" key="5">
    <source>
        <dbReference type="EMBL" id="OHV30564.1"/>
    </source>
</evidence>
<dbReference type="EMBL" id="MBLM01000152">
    <property type="protein sequence ID" value="OHV30564.1"/>
    <property type="molecule type" value="Genomic_DNA"/>
</dbReference>
<evidence type="ECO:0000256" key="4">
    <source>
        <dbReference type="HAMAP-Rule" id="MF_01696"/>
    </source>
</evidence>
<reference evidence="6" key="1">
    <citation type="submission" date="2016-07" db="EMBL/GenBank/DDBJ databases">
        <title>Sequence Frankia sp. strain CcI1.17.</title>
        <authorList>
            <person name="Ghodhbane-Gtari F."/>
            <person name="Swanson E."/>
            <person name="Gueddou A."/>
            <person name="Morris K."/>
            <person name="Hezbri K."/>
            <person name="Ktari A."/>
            <person name="Nouioui I."/>
            <person name="Abebe-Akele F."/>
            <person name="Simpson S."/>
            <person name="Thomas K."/>
            <person name="Gtari M."/>
            <person name="Tisa L.S."/>
            <person name="Hurst S."/>
        </authorList>
    </citation>
    <scope>NUCLEOTIDE SEQUENCE [LARGE SCALE GENOMIC DNA]</scope>
    <source>
        <strain evidence="6">Cc1.17</strain>
    </source>
</reference>
<dbReference type="SUPFAM" id="SSF102588">
    <property type="entry name" value="LmbE-like"/>
    <property type="match status" value="1"/>
</dbReference>
<keyword evidence="3 4" id="KW-0862">Zinc</keyword>
<feature type="binding site" evidence="4">
    <location>
        <position position="22"/>
    </location>
    <ligand>
        <name>Zn(2+)</name>
        <dbReference type="ChEBI" id="CHEBI:29105"/>
    </ligand>
</feature>
<dbReference type="Gene3D" id="3.40.50.10320">
    <property type="entry name" value="LmbE-like"/>
    <property type="match status" value="1"/>
</dbReference>
<evidence type="ECO:0000256" key="1">
    <source>
        <dbReference type="ARBA" id="ARBA00022723"/>
    </source>
</evidence>
<comment type="cofactor">
    <cofactor evidence="4">
        <name>Zn(2+)</name>
        <dbReference type="ChEBI" id="CHEBI:29105"/>
    </cofactor>
    <text evidence="4">Binds 1 zinc ion per subunit.</text>
</comment>
<feature type="binding site" evidence="4">
    <location>
        <position position="158"/>
    </location>
    <ligand>
        <name>Zn(2+)</name>
        <dbReference type="ChEBI" id="CHEBI:29105"/>
    </ligand>
</feature>
<sequence length="307" mass="33402">MTQTVETVPSQPPRRVLFVHAHPDDEVISTGVTIASNAARDDTHVTLVTCTLGEVGEVLVPDLINLRADRGDQLGGYRIGELARACAELGITDQRFLGGPGRWRDSGMMGTEANKDPRCLWQASLDEASEALVRVVREVRPQVLVTYDANGAYGHPDHIRAHDVSVRAFTDAADPGFAPDAGPPWQITKFYETAMPKSIVQASIDYFREHSPGNNPFEVESADDVPLAVPDDRITTLISAEEFLPAKLAAMRAHRTQMAVDGFFFALADGIGQRIWAAEHFVLTRGEPGAEPGAHENDLFAGLSLPR</sequence>
<dbReference type="OrthoDB" id="158614at2"/>
<evidence type="ECO:0000256" key="3">
    <source>
        <dbReference type="ARBA" id="ARBA00022833"/>
    </source>
</evidence>
<name>A0A1S1QE74_9ACTN</name>
<dbReference type="RefSeq" id="WP_071089168.1">
    <property type="nucleotide sequence ID" value="NZ_MBLM01000152.1"/>
</dbReference>
<protein>
    <recommendedName>
        <fullName evidence="4">1D-myo-inositol 2-acetamido-2-deoxy-alpha-D-glucopyranoside deacetylase</fullName>
        <shortName evidence="4">GlcNAc-Ins deacetylase</shortName>
        <ecNumber evidence="4">3.5.1.103</ecNumber>
    </recommendedName>
    <alternativeName>
        <fullName evidence="4">N-acetyl-1-D-myo-inositol-2-amino-2-deoxy-alpha-D-glucopyranoside deacetylase</fullName>
    </alternativeName>
</protein>
<gene>
    <name evidence="4" type="primary">mshB</name>
    <name evidence="5" type="ORF">CC117_06375</name>
</gene>
<comment type="catalytic activity">
    <reaction evidence="4">
        <text>1D-myo-inositol 2-acetamido-2-deoxy-alpha-D-glucopyranoside + H2O = 1D-myo-inositol 2-amino-2-deoxy-alpha-D-glucopyranoside + acetate</text>
        <dbReference type="Rhea" id="RHEA:26180"/>
        <dbReference type="ChEBI" id="CHEBI:15377"/>
        <dbReference type="ChEBI" id="CHEBI:30089"/>
        <dbReference type="ChEBI" id="CHEBI:52442"/>
        <dbReference type="ChEBI" id="CHEBI:58886"/>
        <dbReference type="EC" id="3.5.1.103"/>
    </reaction>
</comment>
<organism evidence="5 6">
    <name type="scientific">Parafrankia colletiae</name>
    <dbReference type="NCBI Taxonomy" id="573497"/>
    <lineage>
        <taxon>Bacteria</taxon>
        <taxon>Bacillati</taxon>
        <taxon>Actinomycetota</taxon>
        <taxon>Actinomycetes</taxon>
        <taxon>Frankiales</taxon>
        <taxon>Frankiaceae</taxon>
        <taxon>Parafrankia</taxon>
    </lineage>
</organism>
<dbReference type="PANTHER" id="PTHR12993">
    <property type="entry name" value="N-ACETYLGLUCOSAMINYL-PHOSPHATIDYLINOSITOL DE-N-ACETYLASE-RELATED"/>
    <property type="match status" value="1"/>
</dbReference>
<dbReference type="GO" id="GO:0010125">
    <property type="term" value="P:mycothiol biosynthetic process"/>
    <property type="evidence" value="ECO:0007669"/>
    <property type="project" value="UniProtKB-UniRule"/>
</dbReference>
<keyword evidence="6" id="KW-1185">Reference proteome</keyword>
<keyword evidence="1 4" id="KW-0479">Metal-binding</keyword>
<dbReference type="NCBIfam" id="TIGR03445">
    <property type="entry name" value="mycothiol_MshB"/>
    <property type="match status" value="1"/>
</dbReference>
<dbReference type="HAMAP" id="MF_01696">
    <property type="entry name" value="MshB"/>
    <property type="match status" value="1"/>
</dbReference>
<dbReference type="InterPro" id="IPR024078">
    <property type="entry name" value="LmbE-like_dom_sf"/>
</dbReference>
<proteinExistence type="inferred from homology"/>
<dbReference type="Pfam" id="PF02585">
    <property type="entry name" value="PIG-L"/>
    <property type="match status" value="1"/>
</dbReference>
<dbReference type="GO" id="GO:0008270">
    <property type="term" value="F:zinc ion binding"/>
    <property type="evidence" value="ECO:0007669"/>
    <property type="project" value="UniProtKB-UniRule"/>
</dbReference>
<comment type="similarity">
    <text evidence="4">Belongs to the MshB deacetylase family.</text>
</comment>
<accession>A0A1S1QE74</accession>
<feature type="binding site" evidence="4">
    <location>
        <position position="25"/>
    </location>
    <ligand>
        <name>Zn(2+)</name>
        <dbReference type="ChEBI" id="CHEBI:29105"/>
    </ligand>
</feature>
<dbReference type="GO" id="GO:0035595">
    <property type="term" value="F:N-acetylglucosaminylinositol deacetylase activity"/>
    <property type="evidence" value="ECO:0007669"/>
    <property type="project" value="UniProtKB-EC"/>
</dbReference>
<dbReference type="InterPro" id="IPR003737">
    <property type="entry name" value="GlcNAc_PI_deacetylase-related"/>
</dbReference>
<comment type="function">
    <text evidence="4">Catalyzes the deacetylation of 1D-myo-inositol 2-acetamido-2-deoxy-alpha-D-glucopyranoside (GlcNAc-Ins) in the mycothiol biosynthesis pathway.</text>
</comment>
<dbReference type="EC" id="3.5.1.103" evidence="4"/>
<dbReference type="AlphaFoldDB" id="A0A1S1QE74"/>
<dbReference type="PANTHER" id="PTHR12993:SF26">
    <property type="entry name" value="1D-MYO-INOSITOL 2-ACETAMIDO-2-DEOXY-ALPHA-D-GLUCOPYRANOSIDE DEACETYLASE"/>
    <property type="match status" value="1"/>
</dbReference>